<organism evidence="2 3">
    <name type="scientific">Microbacterium trichothecenolyticum</name>
    <name type="common">Aureobacterium trichothecenolyticum</name>
    <dbReference type="NCBI Taxonomy" id="69370"/>
    <lineage>
        <taxon>Bacteria</taxon>
        <taxon>Bacillati</taxon>
        <taxon>Actinomycetota</taxon>
        <taxon>Actinomycetes</taxon>
        <taxon>Micrococcales</taxon>
        <taxon>Microbacteriaceae</taxon>
        <taxon>Microbacterium</taxon>
    </lineage>
</organism>
<dbReference type="OrthoDB" id="4965215at2"/>
<dbReference type="AlphaFoldDB" id="A0A0M2HAS1"/>
<dbReference type="RefSeq" id="WP_045300895.1">
    <property type="nucleotide sequence ID" value="NZ_JYJA01000038.1"/>
</dbReference>
<keyword evidence="3" id="KW-1185">Reference proteome</keyword>
<dbReference type="PATRIC" id="fig|69370.6.peg.3110"/>
<accession>A0A0M2HAS1</accession>
<protein>
    <recommendedName>
        <fullName evidence="4">Sporulation protein YtfJ</fullName>
    </recommendedName>
</protein>
<reference evidence="2 3" key="1">
    <citation type="submission" date="2015-02" db="EMBL/GenBank/DDBJ databases">
        <title>Draft genome sequences of ten Microbacterium spp. with emphasis on heavy metal contaminated environments.</title>
        <authorList>
            <person name="Corretto E."/>
        </authorList>
    </citation>
    <scope>NUCLEOTIDE SEQUENCE [LARGE SCALE GENOMIC DNA]</scope>
    <source>
        <strain evidence="2 3">DSM 8608</strain>
    </source>
</reference>
<evidence type="ECO:0000256" key="1">
    <source>
        <dbReference type="SAM" id="Phobius"/>
    </source>
</evidence>
<evidence type="ECO:0000313" key="3">
    <source>
        <dbReference type="Proteomes" id="UP000034098"/>
    </source>
</evidence>
<comment type="caution">
    <text evidence="2">The sequence shown here is derived from an EMBL/GenBank/DDBJ whole genome shotgun (WGS) entry which is preliminary data.</text>
</comment>
<proteinExistence type="predicted"/>
<dbReference type="Proteomes" id="UP000034098">
    <property type="component" value="Unassembled WGS sequence"/>
</dbReference>
<keyword evidence="1" id="KW-0812">Transmembrane</keyword>
<sequence length="122" mass="12078">MESPVESLTKSAPSWGAKMAFGETIDVGGRQVTPAALVVFGFGGGGGSGKWPARGGLPEGEGEGSGGGGGGYVLPIGAYVNGPNGPKFQPNPVAMIVVSVPLVSAAGWALARIITAVRSGRR</sequence>
<dbReference type="EMBL" id="JYJA01000038">
    <property type="protein sequence ID" value="KJL41140.1"/>
    <property type="molecule type" value="Genomic_DNA"/>
</dbReference>
<keyword evidence="1" id="KW-0472">Membrane</keyword>
<evidence type="ECO:0008006" key="4">
    <source>
        <dbReference type="Google" id="ProtNLM"/>
    </source>
</evidence>
<keyword evidence="1" id="KW-1133">Transmembrane helix</keyword>
<evidence type="ECO:0000313" key="2">
    <source>
        <dbReference type="EMBL" id="KJL41140.1"/>
    </source>
</evidence>
<gene>
    <name evidence="2" type="ORF">RS82_03056</name>
</gene>
<feature type="transmembrane region" description="Helical" evidence="1">
    <location>
        <begin position="93"/>
        <end position="114"/>
    </location>
</feature>
<name>A0A0M2HAS1_MICTR</name>